<organism evidence="2 3">
    <name type="scientific">Purpureocillium lilacinum</name>
    <name type="common">Paecilomyces lilacinus</name>
    <dbReference type="NCBI Taxonomy" id="33203"/>
    <lineage>
        <taxon>Eukaryota</taxon>
        <taxon>Fungi</taxon>
        <taxon>Dikarya</taxon>
        <taxon>Ascomycota</taxon>
        <taxon>Pezizomycotina</taxon>
        <taxon>Sordariomycetes</taxon>
        <taxon>Hypocreomycetidae</taxon>
        <taxon>Hypocreales</taxon>
        <taxon>Ophiocordycipitaceae</taxon>
        <taxon>Purpureocillium</taxon>
    </lineage>
</organism>
<dbReference type="GO" id="GO:0002100">
    <property type="term" value="P:tRNA wobble adenosine to inosine editing"/>
    <property type="evidence" value="ECO:0007669"/>
    <property type="project" value="InterPro"/>
</dbReference>
<dbReference type="InterPro" id="IPR058535">
    <property type="entry name" value="MafB19-deam"/>
</dbReference>
<accession>A0A2U3EAV2</accession>
<dbReference type="Gene3D" id="3.40.140.10">
    <property type="entry name" value="Cytidine Deaminase, domain 2"/>
    <property type="match status" value="1"/>
</dbReference>
<dbReference type="EMBL" id="LCWV01000007">
    <property type="protein sequence ID" value="PWI71654.1"/>
    <property type="molecule type" value="Genomic_DNA"/>
</dbReference>
<dbReference type="Pfam" id="PF14437">
    <property type="entry name" value="MafB19-deam"/>
    <property type="match status" value="1"/>
</dbReference>
<gene>
    <name evidence="2" type="ORF">PCL_11748</name>
</gene>
<evidence type="ECO:0000313" key="2">
    <source>
        <dbReference type="EMBL" id="PWI71654.1"/>
    </source>
</evidence>
<dbReference type="Proteomes" id="UP000245956">
    <property type="component" value="Unassembled WGS sequence"/>
</dbReference>
<reference evidence="2 3" key="1">
    <citation type="journal article" date="2016" name="Front. Microbiol.">
        <title>Genome and transcriptome sequences reveal the specific parasitism of the nematophagous Purpureocillium lilacinum 36-1.</title>
        <authorList>
            <person name="Xie J."/>
            <person name="Li S."/>
            <person name="Mo C."/>
            <person name="Xiao X."/>
            <person name="Peng D."/>
            <person name="Wang G."/>
            <person name="Xiao Y."/>
        </authorList>
    </citation>
    <scope>NUCLEOTIDE SEQUENCE [LARGE SCALE GENOMIC DNA]</scope>
    <source>
        <strain evidence="2 3">36-1</strain>
    </source>
</reference>
<dbReference type="PROSITE" id="PS51747">
    <property type="entry name" value="CYT_DCMP_DEAMINASES_2"/>
    <property type="match status" value="1"/>
</dbReference>
<dbReference type="CDD" id="cd01285">
    <property type="entry name" value="nucleoside_deaminase"/>
    <property type="match status" value="1"/>
</dbReference>
<protein>
    <submittedName>
        <fullName evidence="2">Cytidine and deoxycytidylate deaminase zinc-binding region</fullName>
    </submittedName>
</protein>
<feature type="domain" description="CMP/dCMP-type deaminase" evidence="1">
    <location>
        <begin position="97"/>
        <end position="220"/>
    </location>
</feature>
<comment type="caution">
    <text evidence="2">The sequence shown here is derived from an EMBL/GenBank/DDBJ whole genome shotgun (WGS) entry which is preliminary data.</text>
</comment>
<evidence type="ECO:0000313" key="3">
    <source>
        <dbReference type="Proteomes" id="UP000245956"/>
    </source>
</evidence>
<dbReference type="InterPro" id="IPR002125">
    <property type="entry name" value="CMP_dCMP_dom"/>
</dbReference>
<sequence>MDVELSRMTTDPCLVEMMRPFVIATSCRIDLKASDATSSHRPAEQLPSVAPPVVAVKFRDPPTYGPIDLFTSRPLSRDQQQPSFGTSNATFANMVKHQELDALRLCIKLARDALEAGDAPFGSVLVADDGTILKQERNRTVTGEKGDFKADATLHPEFVLARWSQFHMSPAQRATATVYTSGEHCPMCSAAHAYAGLGRIVYVSSSAQLVEWMKELGIERNTVSPLPINAVAPNIPVEGPVAGLDAEVKELQRLRFSRIAKE</sequence>
<dbReference type="SUPFAM" id="SSF53927">
    <property type="entry name" value="Cytidine deaminase-like"/>
    <property type="match status" value="1"/>
</dbReference>
<proteinExistence type="predicted"/>
<evidence type="ECO:0000259" key="1">
    <source>
        <dbReference type="PROSITE" id="PS51747"/>
    </source>
</evidence>
<dbReference type="GO" id="GO:0052717">
    <property type="term" value="F:tRNA-specific adenosine-34 deaminase activity"/>
    <property type="evidence" value="ECO:0007669"/>
    <property type="project" value="UniProtKB-EC"/>
</dbReference>
<dbReference type="InterPro" id="IPR016193">
    <property type="entry name" value="Cytidine_deaminase-like"/>
</dbReference>
<name>A0A2U3EAV2_PURLI</name>
<dbReference type="AlphaFoldDB" id="A0A2U3EAV2"/>